<dbReference type="Pfam" id="PF00534">
    <property type="entry name" value="Glycos_transf_1"/>
    <property type="match status" value="1"/>
</dbReference>
<accession>A0A1F7GP97</accession>
<proteinExistence type="predicted"/>
<dbReference type="GO" id="GO:0016757">
    <property type="term" value="F:glycosyltransferase activity"/>
    <property type="evidence" value="ECO:0007669"/>
    <property type="project" value="InterPro"/>
</dbReference>
<evidence type="ECO:0000259" key="2">
    <source>
        <dbReference type="Pfam" id="PF00534"/>
    </source>
</evidence>
<name>A0A1F7GP97_9BACT</name>
<dbReference type="Gene3D" id="3.40.50.2000">
    <property type="entry name" value="Glycogen Phosphorylase B"/>
    <property type="match status" value="2"/>
</dbReference>
<dbReference type="PANTHER" id="PTHR46401">
    <property type="entry name" value="GLYCOSYLTRANSFERASE WBBK-RELATED"/>
    <property type="match status" value="1"/>
</dbReference>
<dbReference type="Proteomes" id="UP000177026">
    <property type="component" value="Unassembled WGS sequence"/>
</dbReference>
<evidence type="ECO:0000313" key="4">
    <source>
        <dbReference type="Proteomes" id="UP000177026"/>
    </source>
</evidence>
<evidence type="ECO:0000313" key="3">
    <source>
        <dbReference type="EMBL" id="OGK20819.1"/>
    </source>
</evidence>
<protein>
    <recommendedName>
        <fullName evidence="2">Glycosyl transferase family 1 domain-containing protein</fullName>
    </recommendedName>
</protein>
<keyword evidence="1" id="KW-0808">Transferase</keyword>
<organism evidence="3 4">
    <name type="scientific">Candidatus Roizmanbacteria bacterium RIFCSPHIGHO2_01_FULL_39_8</name>
    <dbReference type="NCBI Taxonomy" id="1802033"/>
    <lineage>
        <taxon>Bacteria</taxon>
        <taxon>Candidatus Roizmaniibacteriota</taxon>
    </lineage>
</organism>
<dbReference type="InterPro" id="IPR001296">
    <property type="entry name" value="Glyco_trans_1"/>
</dbReference>
<sequence>MKPRVIHIQCHTAPFTKEHVYYGWAARTARYMHTYAKGYENECFYAVTSIKQEKIWKEDGITYHLFPAWTYDKGLESFFGIIFSPLMMRALKEIAKNKETVIHIQGERSLLVWQIISTVKNNPIFIQFHGYRTPDILLLFEKIFITPFERYFFKYVKHFFVCMRNRIPYLVDNCRIDPKKISLQNLGVDYDLFKPRDRIEARRKLGLPLKKTIFLFVGRFDRTKGVKEIIDAHLKIKEAYDTYLILIGWTKNNEYYDYAKKNADRIIEWIDNKKLAPYFNASDAYCMLCPPYKAKTSGMGVAPCEALACDIPILSSNLFEAPTNIQSKIGFLVTNQKELEEKMNYMVNNEKHFTNIRTLTEPYYSWRAIIQNILRKYNSP</sequence>
<evidence type="ECO:0000256" key="1">
    <source>
        <dbReference type="ARBA" id="ARBA00022679"/>
    </source>
</evidence>
<reference evidence="3 4" key="1">
    <citation type="journal article" date="2016" name="Nat. Commun.">
        <title>Thousands of microbial genomes shed light on interconnected biogeochemical processes in an aquifer system.</title>
        <authorList>
            <person name="Anantharaman K."/>
            <person name="Brown C.T."/>
            <person name="Hug L.A."/>
            <person name="Sharon I."/>
            <person name="Castelle C.J."/>
            <person name="Probst A.J."/>
            <person name="Thomas B.C."/>
            <person name="Singh A."/>
            <person name="Wilkins M.J."/>
            <person name="Karaoz U."/>
            <person name="Brodie E.L."/>
            <person name="Williams K.H."/>
            <person name="Hubbard S.S."/>
            <person name="Banfield J.F."/>
        </authorList>
    </citation>
    <scope>NUCLEOTIDE SEQUENCE [LARGE SCALE GENOMIC DNA]</scope>
</reference>
<feature type="domain" description="Glycosyl transferase family 1" evidence="2">
    <location>
        <begin position="198"/>
        <end position="353"/>
    </location>
</feature>
<dbReference type="EMBL" id="MFZI01000029">
    <property type="protein sequence ID" value="OGK20819.1"/>
    <property type="molecule type" value="Genomic_DNA"/>
</dbReference>
<comment type="caution">
    <text evidence="3">The sequence shown here is derived from an EMBL/GenBank/DDBJ whole genome shotgun (WGS) entry which is preliminary data.</text>
</comment>
<gene>
    <name evidence="3" type="ORF">A2866_04035</name>
</gene>
<dbReference type="CDD" id="cd03801">
    <property type="entry name" value="GT4_PimA-like"/>
    <property type="match status" value="1"/>
</dbReference>
<dbReference type="AlphaFoldDB" id="A0A1F7GP97"/>
<dbReference type="SUPFAM" id="SSF53756">
    <property type="entry name" value="UDP-Glycosyltransferase/glycogen phosphorylase"/>
    <property type="match status" value="1"/>
</dbReference>
<dbReference type="PANTHER" id="PTHR46401:SF2">
    <property type="entry name" value="GLYCOSYLTRANSFERASE WBBK-RELATED"/>
    <property type="match status" value="1"/>
</dbReference>